<keyword evidence="3" id="KW-1185">Reference proteome</keyword>
<feature type="domain" description="Abortive phage infection protein C-terminal" evidence="1">
    <location>
        <begin position="268"/>
        <end position="489"/>
    </location>
</feature>
<dbReference type="Pfam" id="PF10592">
    <property type="entry name" value="AIPR"/>
    <property type="match status" value="1"/>
</dbReference>
<sequence>MQSRLGREGRANPKWWRFSVDSGSESELSLSSQQTALLNAKLDATFVPHLAPLLQPKGGADDTVKNRSRALAALVISALCEVSPDEASASVVDDYDDYGIDAMHYHASTTTLYLVQAKLKSGSQFTQTEANAFCQGVRKLIRQDFAGFNEHVLRRQTAIEDAVENCSRIELVIVHVGAGMSAHADGALKQLIAEEKNDEERLCSDYSELGADRVAIYLHDSGADARVDGTVHLKASSYRDEGRKTYIGFVALDRLVTLHKQFGKALYTKNIRQHLGHKTDVNAAIRQTLADRPREFEHLNNGVTILAERIDPKNNNAHRGKRLDLTGLSIINGAQTVASAAGFVEDQPNASIADAYVPITVIQADLDHDFSKRVTRARNHQNPVYSQNFAALDDEQERLRRELALLGVHYAYKPEALGDAADYNRVRIEEAAQALAVVTRDPRFVVYLKKEPGQLLLVEGPSYKSLFTPSLTAFRLLNAVRFFRYVQAQMRIQEKAAAGTGYERLTYKHGDYAIGFVLGKRIESTLAGATAVDPARLSGALSQPFDEARQALWNAVSARLQQADKGPLAIVRNVGEALPVLREAMINHYNLHSDPALPHVSIAVPGELYPVKLYDYLASKAPQIGGLT</sequence>
<name>A0ABM6G7D9_9HYPH</name>
<evidence type="ECO:0000313" key="2">
    <source>
        <dbReference type="EMBL" id="APT33483.1"/>
    </source>
</evidence>
<protein>
    <recommendedName>
        <fullName evidence="1">Abortive phage infection protein C-terminal domain-containing protein</fullName>
    </recommendedName>
</protein>
<dbReference type="InterPro" id="IPR018891">
    <property type="entry name" value="AIPR_C"/>
</dbReference>
<accession>A0ABM6G7D9</accession>
<organism evidence="2 3">
    <name type="scientific">Methylobacterium phyllosphaerae</name>
    <dbReference type="NCBI Taxonomy" id="418223"/>
    <lineage>
        <taxon>Bacteria</taxon>
        <taxon>Pseudomonadati</taxon>
        <taxon>Pseudomonadota</taxon>
        <taxon>Alphaproteobacteria</taxon>
        <taxon>Hyphomicrobiales</taxon>
        <taxon>Methylobacteriaceae</taxon>
        <taxon>Methylobacterium</taxon>
    </lineage>
</organism>
<evidence type="ECO:0000259" key="1">
    <source>
        <dbReference type="Pfam" id="PF10592"/>
    </source>
</evidence>
<proteinExistence type="predicted"/>
<evidence type="ECO:0000313" key="3">
    <source>
        <dbReference type="Proteomes" id="UP000185487"/>
    </source>
</evidence>
<reference evidence="2 3" key="1">
    <citation type="submission" date="2016-04" db="EMBL/GenBank/DDBJ databases">
        <title>Complete genome sequencing and analysis of CBMB27, Methylobacterium phyllosphaerae isolated from leaf tissues of rice (Oryza sativa L.).</title>
        <authorList>
            <person name="Lee Y."/>
            <person name="Hwangbo K."/>
            <person name="Chung H."/>
            <person name="Yoo J."/>
            <person name="Kim K.Y."/>
            <person name="Sa T.M."/>
            <person name="Um Y."/>
            <person name="Madhaiyan M."/>
        </authorList>
    </citation>
    <scope>NUCLEOTIDE SEQUENCE [LARGE SCALE GENOMIC DNA]</scope>
    <source>
        <strain evidence="2 3">CBMB27</strain>
    </source>
</reference>
<gene>
    <name evidence="2" type="ORF">MCBMB27_04192</name>
</gene>
<dbReference type="Proteomes" id="UP000185487">
    <property type="component" value="Chromosome"/>
</dbReference>
<dbReference type="EMBL" id="CP015367">
    <property type="protein sequence ID" value="APT33483.1"/>
    <property type="molecule type" value="Genomic_DNA"/>
</dbReference>